<organism evidence="2 3">
    <name type="scientific">Lithospermum erythrorhizon</name>
    <name type="common">Purple gromwell</name>
    <name type="synonym">Lithospermum officinale var. erythrorhizon</name>
    <dbReference type="NCBI Taxonomy" id="34254"/>
    <lineage>
        <taxon>Eukaryota</taxon>
        <taxon>Viridiplantae</taxon>
        <taxon>Streptophyta</taxon>
        <taxon>Embryophyta</taxon>
        <taxon>Tracheophyta</taxon>
        <taxon>Spermatophyta</taxon>
        <taxon>Magnoliopsida</taxon>
        <taxon>eudicotyledons</taxon>
        <taxon>Gunneridae</taxon>
        <taxon>Pentapetalae</taxon>
        <taxon>asterids</taxon>
        <taxon>lamiids</taxon>
        <taxon>Boraginales</taxon>
        <taxon>Boraginaceae</taxon>
        <taxon>Boraginoideae</taxon>
        <taxon>Lithospermeae</taxon>
        <taxon>Lithospermum</taxon>
    </lineage>
</organism>
<name>A0AAV3NM50_LITER</name>
<accession>A0AAV3NM50</accession>
<feature type="compositionally biased region" description="Acidic residues" evidence="1">
    <location>
        <begin position="132"/>
        <end position="145"/>
    </location>
</feature>
<keyword evidence="3" id="KW-1185">Reference proteome</keyword>
<protein>
    <submittedName>
        <fullName evidence="2">Uncharacterized protein</fullName>
    </submittedName>
</protein>
<dbReference type="EMBL" id="BAABME010015200">
    <property type="protein sequence ID" value="GAA0139916.1"/>
    <property type="molecule type" value="Genomic_DNA"/>
</dbReference>
<dbReference type="Proteomes" id="UP001454036">
    <property type="component" value="Unassembled WGS sequence"/>
</dbReference>
<reference evidence="2 3" key="1">
    <citation type="submission" date="2024-01" db="EMBL/GenBank/DDBJ databases">
        <title>The complete chloroplast genome sequence of Lithospermum erythrorhizon: insights into the phylogenetic relationship among Boraginaceae species and the maternal lineages of purple gromwells.</title>
        <authorList>
            <person name="Okada T."/>
            <person name="Watanabe K."/>
        </authorList>
    </citation>
    <scope>NUCLEOTIDE SEQUENCE [LARGE SCALE GENOMIC DNA]</scope>
</reference>
<evidence type="ECO:0000256" key="1">
    <source>
        <dbReference type="SAM" id="MobiDB-lite"/>
    </source>
</evidence>
<feature type="region of interest" description="Disordered" evidence="1">
    <location>
        <begin position="132"/>
        <end position="157"/>
    </location>
</feature>
<feature type="region of interest" description="Disordered" evidence="1">
    <location>
        <begin position="1"/>
        <end position="40"/>
    </location>
</feature>
<evidence type="ECO:0000313" key="3">
    <source>
        <dbReference type="Proteomes" id="UP001454036"/>
    </source>
</evidence>
<evidence type="ECO:0000313" key="2">
    <source>
        <dbReference type="EMBL" id="GAA0139916.1"/>
    </source>
</evidence>
<sequence length="157" mass="17972">MMREERDSAFAEKEKISQKYEGLHPSREELISSHAGSEGKLKSEFETFQADFQRVSSDLERHKDDLMSVQTQLEDCTIDGDNLSSHVDVAKNSTAVAVEEFKERCHYFELLKYVTDLGENFVTKLFHDLPDDKEEGEEVEGDEDQYACGNHSDGRDD</sequence>
<gene>
    <name evidence="2" type="ORF">LIER_35154</name>
</gene>
<comment type="caution">
    <text evidence="2">The sequence shown here is derived from an EMBL/GenBank/DDBJ whole genome shotgun (WGS) entry which is preliminary data.</text>
</comment>
<proteinExistence type="predicted"/>
<dbReference type="AlphaFoldDB" id="A0AAV3NM50"/>